<keyword evidence="9 15" id="KW-0472">Membrane</keyword>
<keyword evidence="7 17" id="KW-1133">Transmembrane helix</keyword>
<dbReference type="GO" id="GO:0005886">
    <property type="term" value="C:plasma membrane"/>
    <property type="evidence" value="ECO:0000318"/>
    <property type="project" value="GO_Central"/>
</dbReference>
<sequence length="958" mass="107152">MKAYRLRGLPLWIFLLFFAFYCSVQAEVAAQEILKNNNNTVAVNIGVIYEEGNKLGKMGLNCIKLGLSDFYNSHQSYNTRIVLNIRVYPKDSGVGAAAAALYLLKHAQVKAIMGPITSMEAEFVIRLGEEAQVPVLSYSATSPFLSSIQSSYFIRTAQDNLPQAKAISALVKAFKWREIVPVYINSDYGTGFIPYLADALQEIDVRIPYHGVIPWFATDEQICEQLYKLKNMSTRVFVVHMSPDLASRLFLRVNELEMMDEGYVWITTTSINNELGSVSHNVVQYMQGVIGLKNYVKQSNKLREFENRWDTKFGNMKLGIMGLWAYDAACALARAVEAVAKSDSGFRKKKMSANLTDLDTLGVSSIGPKLLQTLVNTNFSGLNGEYSLLDRQLEASTLIIINVIGSGSRDIGFWNSEKGLVRNLNSSNNRLKAIIWPGEITSVPKGWTVPAGRTKLRVGVPVKPVYEELVNVTRDRSIGANKYNVKGFCIDVFEAVMDNLQYSGLYEYYPFPNPDESTKSYDDMVYQVFLQNYDIVVGDITIIANRSAYVDFSLPYTQSGVTMVAPVRNERRSAWVFFMPLTWDLWVASLSAFTFIAFAIWVLEHRINEEFRGPASHQAGTSLFYSFSLLVFAQRENVLSNLARFVVIIWVFVVFVLTQSYTASLTSMLTVQQLRPSVTDVHDLISKGAYVGFQEGSFIQGFLKHKGFHESKLVSYNSSEHLDNLLSKGSMNGGIAVVFDEIPYMKLFLAKYSSKYMMLQPIYKAEGFGFAFPKGSPLVADVSRAILTVTEGDGMLEMEKVWGMQLYNTSDEGNKVAASSSLSLESFWGLFLIAGVASGLSLIIFTTTFLYKKRDIWLYSNASIWKKVQDLAEAFVQRDMASHTFRKTDVQHNTRTLKTDIFNPSGDNTDSPPRPSVFSDGAEDDLVISAESTPSDHHVQTASAETIAPSLLSNHQHD</sequence>
<evidence type="ECO:0000256" key="4">
    <source>
        <dbReference type="ARBA" id="ARBA00022448"/>
    </source>
</evidence>
<proteinExistence type="inferred from homology"/>
<dbReference type="InterPro" id="IPR019594">
    <property type="entry name" value="Glu/Gly-bd"/>
</dbReference>
<feature type="region of interest" description="Disordered" evidence="16">
    <location>
        <begin position="898"/>
        <end position="958"/>
    </location>
</feature>
<keyword evidence="13 15" id="KW-0407">Ion channel</keyword>
<evidence type="ECO:0000256" key="18">
    <source>
        <dbReference type="SAM" id="SignalP"/>
    </source>
</evidence>
<dbReference type="InterPro" id="IPR044440">
    <property type="entry name" value="GABAb_receptor_plant_PBP1"/>
</dbReference>
<dbReference type="FunFam" id="3.40.190.10:FF:000195">
    <property type="entry name" value="Glutamate receptor 2.7"/>
    <property type="match status" value="1"/>
</dbReference>
<evidence type="ECO:0000256" key="2">
    <source>
        <dbReference type="ARBA" id="ARBA00008685"/>
    </source>
</evidence>
<protein>
    <recommendedName>
        <fullName evidence="15">Glutamate receptor</fullName>
    </recommendedName>
</protein>
<dbReference type="OrthoDB" id="5984008at2759"/>
<keyword evidence="12 15" id="KW-1071">Ligand-gated ion channel</keyword>
<dbReference type="FunFam" id="3.40.190.10:FF:000103">
    <property type="entry name" value="Glutamate receptor"/>
    <property type="match status" value="1"/>
</dbReference>
<evidence type="ECO:0000313" key="20">
    <source>
        <dbReference type="Proteomes" id="UP000813463"/>
    </source>
</evidence>
<dbReference type="Proteomes" id="UP000813463">
    <property type="component" value="Chromosome 1"/>
</dbReference>
<comment type="similarity">
    <text evidence="2 15">Belongs to the glutamate-gated ion channel (TC 1.A.10.1) family.</text>
</comment>
<dbReference type="CDD" id="cd19990">
    <property type="entry name" value="PBP1_GABAb_receptor_plant"/>
    <property type="match status" value="1"/>
</dbReference>
<evidence type="ECO:0000256" key="8">
    <source>
        <dbReference type="ARBA" id="ARBA00023065"/>
    </source>
</evidence>
<feature type="domain" description="Ionotropic glutamate receptor C-terminal" evidence="19">
    <location>
        <begin position="455"/>
        <end position="808"/>
    </location>
</feature>
<feature type="transmembrane region" description="Helical" evidence="17">
    <location>
        <begin position="827"/>
        <end position="851"/>
    </location>
</feature>
<evidence type="ECO:0000256" key="15">
    <source>
        <dbReference type="PIRNR" id="PIRNR037090"/>
    </source>
</evidence>
<dbReference type="FunFam" id="3.40.50.2300:FF:000188">
    <property type="entry name" value="Glutamate receptor"/>
    <property type="match status" value="1"/>
</dbReference>
<evidence type="ECO:0000259" key="19">
    <source>
        <dbReference type="SMART" id="SM00079"/>
    </source>
</evidence>
<keyword evidence="11" id="KW-0325">Glycoprotein</keyword>
<reference evidence="20" key="1">
    <citation type="journal article" date="2021" name="Nat. Commun.">
        <title>Genomic analyses provide insights into spinach domestication and the genetic basis of agronomic traits.</title>
        <authorList>
            <person name="Cai X."/>
            <person name="Sun X."/>
            <person name="Xu C."/>
            <person name="Sun H."/>
            <person name="Wang X."/>
            <person name="Ge C."/>
            <person name="Zhang Z."/>
            <person name="Wang Q."/>
            <person name="Fei Z."/>
            <person name="Jiao C."/>
            <person name="Wang Q."/>
        </authorList>
    </citation>
    <scope>NUCLEOTIDE SEQUENCE [LARGE SCALE GENOMIC DNA]</scope>
    <source>
        <strain evidence="20">cv. Varoflay</strain>
    </source>
</reference>
<dbReference type="FunFam" id="1.10.287.70:FF:000037">
    <property type="entry name" value="Glutamate receptor"/>
    <property type="match status" value="1"/>
</dbReference>
<reference evidence="21" key="2">
    <citation type="submission" date="2025-08" db="UniProtKB">
        <authorList>
            <consortium name="RefSeq"/>
        </authorList>
    </citation>
    <scope>IDENTIFICATION</scope>
    <source>
        <tissue evidence="21">Leaf</tissue>
    </source>
</reference>
<evidence type="ECO:0000256" key="12">
    <source>
        <dbReference type="ARBA" id="ARBA00023286"/>
    </source>
</evidence>
<dbReference type="SMR" id="A0A9R0IN05"/>
<feature type="signal peptide" evidence="18">
    <location>
        <begin position="1"/>
        <end position="26"/>
    </location>
</feature>
<name>A0A9R0IN05_SPIOL</name>
<dbReference type="SUPFAM" id="SSF53850">
    <property type="entry name" value="Periplasmic binding protein-like II"/>
    <property type="match status" value="1"/>
</dbReference>
<evidence type="ECO:0000256" key="5">
    <source>
        <dbReference type="ARBA" id="ARBA00022692"/>
    </source>
</evidence>
<evidence type="ECO:0000256" key="3">
    <source>
        <dbReference type="ARBA" id="ARBA00011095"/>
    </source>
</evidence>
<dbReference type="AlphaFoldDB" id="A0A9R0IN05"/>
<dbReference type="GeneID" id="110791911"/>
<evidence type="ECO:0000256" key="17">
    <source>
        <dbReference type="SAM" id="Phobius"/>
    </source>
</evidence>
<dbReference type="PANTHER" id="PTHR34836:SF1">
    <property type="entry name" value="OS09G0428600 PROTEIN"/>
    <property type="match status" value="1"/>
</dbReference>
<dbReference type="GO" id="GO:0015276">
    <property type="term" value="F:ligand-gated monoatomic ion channel activity"/>
    <property type="evidence" value="ECO:0000318"/>
    <property type="project" value="GO_Central"/>
</dbReference>
<dbReference type="InterPro" id="IPR017103">
    <property type="entry name" value="Iontropic_Glu_rcpt_pln"/>
</dbReference>
<comment type="function">
    <text evidence="15">Glutamate-gated receptor that probably acts as non-selective cation channel.</text>
</comment>
<dbReference type="GO" id="GO:0038023">
    <property type="term" value="F:signaling receptor activity"/>
    <property type="evidence" value="ECO:0000318"/>
    <property type="project" value="GO_Central"/>
</dbReference>
<keyword evidence="4 15" id="KW-0813">Transport</keyword>
<evidence type="ECO:0000256" key="10">
    <source>
        <dbReference type="ARBA" id="ARBA00023170"/>
    </source>
</evidence>
<feature type="transmembrane region" description="Helical" evidence="17">
    <location>
        <begin position="642"/>
        <end position="661"/>
    </location>
</feature>
<evidence type="ECO:0000256" key="11">
    <source>
        <dbReference type="ARBA" id="ARBA00023180"/>
    </source>
</evidence>
<accession>A0A9R0IN05</accession>
<feature type="transmembrane region" description="Helical" evidence="17">
    <location>
        <begin position="575"/>
        <end position="603"/>
    </location>
</feature>
<dbReference type="Gene3D" id="1.10.287.70">
    <property type="match status" value="1"/>
</dbReference>
<keyword evidence="8 15" id="KW-0406">Ion transport</keyword>
<evidence type="ECO:0000256" key="1">
    <source>
        <dbReference type="ARBA" id="ARBA00004141"/>
    </source>
</evidence>
<keyword evidence="20" id="KW-1185">Reference proteome</keyword>
<evidence type="ECO:0000256" key="16">
    <source>
        <dbReference type="SAM" id="MobiDB-lite"/>
    </source>
</evidence>
<dbReference type="InterPro" id="IPR015683">
    <property type="entry name" value="Ionotropic_Glu_rcpt"/>
</dbReference>
<dbReference type="SUPFAM" id="SSF53822">
    <property type="entry name" value="Periplasmic binding protein-like I"/>
    <property type="match status" value="1"/>
</dbReference>
<dbReference type="Pfam" id="PF00060">
    <property type="entry name" value="Lig_chan"/>
    <property type="match status" value="1"/>
</dbReference>
<organism evidence="20 21">
    <name type="scientific">Spinacia oleracea</name>
    <name type="common">Spinach</name>
    <dbReference type="NCBI Taxonomy" id="3562"/>
    <lineage>
        <taxon>Eukaryota</taxon>
        <taxon>Viridiplantae</taxon>
        <taxon>Streptophyta</taxon>
        <taxon>Embryophyta</taxon>
        <taxon>Tracheophyta</taxon>
        <taxon>Spermatophyta</taxon>
        <taxon>Magnoliopsida</taxon>
        <taxon>eudicotyledons</taxon>
        <taxon>Gunneridae</taxon>
        <taxon>Pentapetalae</taxon>
        <taxon>Caryophyllales</taxon>
        <taxon>Chenopodiaceae</taxon>
        <taxon>Chenopodioideae</taxon>
        <taxon>Anserineae</taxon>
        <taxon>Spinacia</taxon>
    </lineage>
</organism>
<dbReference type="Gene3D" id="3.40.50.2300">
    <property type="match status" value="2"/>
</dbReference>
<gene>
    <name evidence="21" type="primary">LOC110791911</name>
</gene>
<dbReference type="Gene3D" id="3.40.190.10">
    <property type="entry name" value="Periplasmic binding protein-like II"/>
    <property type="match status" value="1"/>
</dbReference>
<evidence type="ECO:0000256" key="6">
    <source>
        <dbReference type="ARBA" id="ARBA00022729"/>
    </source>
</evidence>
<evidence type="ECO:0000256" key="7">
    <source>
        <dbReference type="ARBA" id="ARBA00022989"/>
    </source>
</evidence>
<feature type="chain" id="PRO_5040373526" description="Glutamate receptor" evidence="18">
    <location>
        <begin position="27"/>
        <end position="958"/>
    </location>
</feature>
<dbReference type="Pfam" id="PF10613">
    <property type="entry name" value="Lig_chan-Glu_bd"/>
    <property type="match status" value="1"/>
</dbReference>
<keyword evidence="5 17" id="KW-0812">Transmembrane</keyword>
<comment type="function">
    <text evidence="14">Glutamate-gated receptor that probably acts as a non-selective cation channel. May be involved in light-signal transduction and calcium homeostasis via the regulation of calcium influx into cells.</text>
</comment>
<dbReference type="InterPro" id="IPR001320">
    <property type="entry name" value="Iontro_rcpt_C"/>
</dbReference>
<dbReference type="SMART" id="SM00079">
    <property type="entry name" value="PBPe"/>
    <property type="match status" value="1"/>
</dbReference>
<comment type="subunit">
    <text evidence="3">May form heteromers.</text>
</comment>
<keyword evidence="10 15" id="KW-0675">Receptor</keyword>
<evidence type="ECO:0000256" key="14">
    <source>
        <dbReference type="ARBA" id="ARBA00049638"/>
    </source>
</evidence>
<dbReference type="PANTHER" id="PTHR34836">
    <property type="entry name" value="OS06G0188250 PROTEIN"/>
    <property type="match status" value="1"/>
</dbReference>
<dbReference type="KEGG" id="soe:110791911"/>
<evidence type="ECO:0000313" key="21">
    <source>
        <dbReference type="RefSeq" id="XP_021852374.1"/>
    </source>
</evidence>
<keyword evidence="6 18" id="KW-0732">Signal</keyword>
<dbReference type="InterPro" id="IPR001828">
    <property type="entry name" value="ANF_lig-bd_rcpt"/>
</dbReference>
<evidence type="ECO:0000256" key="13">
    <source>
        <dbReference type="ARBA" id="ARBA00023303"/>
    </source>
</evidence>
<dbReference type="PIRSF" id="PIRSF037090">
    <property type="entry name" value="Iontro_Glu-like_rcpt_pln"/>
    <property type="match status" value="1"/>
</dbReference>
<dbReference type="InterPro" id="IPR028082">
    <property type="entry name" value="Peripla_BP_I"/>
</dbReference>
<evidence type="ECO:0000256" key="9">
    <source>
        <dbReference type="ARBA" id="ARBA00023136"/>
    </source>
</evidence>
<dbReference type="CDD" id="cd13686">
    <property type="entry name" value="GluR_Plant"/>
    <property type="match status" value="1"/>
</dbReference>
<dbReference type="Pfam" id="PF01094">
    <property type="entry name" value="ANF_receptor"/>
    <property type="match status" value="1"/>
</dbReference>
<comment type="subcellular location">
    <subcellularLocation>
        <location evidence="1">Membrane</location>
        <topology evidence="1">Multi-pass membrane protein</topology>
    </subcellularLocation>
</comment>
<dbReference type="RefSeq" id="XP_021852374.1">
    <property type="nucleotide sequence ID" value="XM_021996682.2"/>
</dbReference>